<dbReference type="CDD" id="cd07377">
    <property type="entry name" value="WHTH_GntR"/>
    <property type="match status" value="1"/>
</dbReference>
<sequence>MSTVLGAPIERRPLHEELADQLRRLIIEGDLRPGEKISEKLLCDQFAVSRTPLREALKILMTEGLVLLTPNRGASVTELTIDDLEELFPIIGALEALSGELACQSITDEEIESARDLQAEMVECYKRGDLHRYFEVNEAVHSLIVRASRNTTLAQMMRNASGRIRRARYMANLSKDRWTAAVAEHEAILSALSKRDASRLGPLLKTHIANKFAALREALLRDQQ</sequence>
<dbReference type="Gene3D" id="1.10.10.10">
    <property type="entry name" value="Winged helix-like DNA-binding domain superfamily/Winged helix DNA-binding domain"/>
    <property type="match status" value="1"/>
</dbReference>
<dbReference type="SUPFAM" id="SSF46785">
    <property type="entry name" value="Winged helix' DNA-binding domain"/>
    <property type="match status" value="1"/>
</dbReference>
<dbReference type="InterPro" id="IPR036390">
    <property type="entry name" value="WH_DNA-bd_sf"/>
</dbReference>
<organism evidence="5 6">
    <name type="scientific">Candidatus Filomicrobium marinum</name>
    <dbReference type="NCBI Taxonomy" id="1608628"/>
    <lineage>
        <taxon>Bacteria</taxon>
        <taxon>Pseudomonadati</taxon>
        <taxon>Pseudomonadota</taxon>
        <taxon>Alphaproteobacteria</taxon>
        <taxon>Hyphomicrobiales</taxon>
        <taxon>Hyphomicrobiaceae</taxon>
        <taxon>Filomicrobium</taxon>
    </lineage>
</organism>
<dbReference type="Pfam" id="PF00392">
    <property type="entry name" value="GntR"/>
    <property type="match status" value="1"/>
</dbReference>
<evidence type="ECO:0000313" key="6">
    <source>
        <dbReference type="Proteomes" id="UP000033187"/>
    </source>
</evidence>
<dbReference type="SMART" id="SM00895">
    <property type="entry name" value="FCD"/>
    <property type="match status" value="1"/>
</dbReference>
<dbReference type="SUPFAM" id="SSF48008">
    <property type="entry name" value="GntR ligand-binding domain-like"/>
    <property type="match status" value="1"/>
</dbReference>
<evidence type="ECO:0000256" key="3">
    <source>
        <dbReference type="ARBA" id="ARBA00023163"/>
    </source>
</evidence>
<dbReference type="SMART" id="SM00345">
    <property type="entry name" value="HTH_GNTR"/>
    <property type="match status" value="1"/>
</dbReference>
<dbReference type="GO" id="GO:0003700">
    <property type="term" value="F:DNA-binding transcription factor activity"/>
    <property type="evidence" value="ECO:0007669"/>
    <property type="project" value="InterPro"/>
</dbReference>
<accession>A0A0D6JJT9</accession>
<protein>
    <submittedName>
        <fullName evidence="5">Transcriptional regulator, GntR family protein</fullName>
    </submittedName>
</protein>
<dbReference type="KEGG" id="fil:BN1229_v1_3677"/>
<dbReference type="AlphaFoldDB" id="A0A0D6JJT9"/>
<evidence type="ECO:0000256" key="2">
    <source>
        <dbReference type="ARBA" id="ARBA00023125"/>
    </source>
</evidence>
<dbReference type="PRINTS" id="PR00035">
    <property type="entry name" value="HTHGNTR"/>
</dbReference>
<keyword evidence="2" id="KW-0238">DNA-binding</keyword>
<dbReference type="RefSeq" id="WP_046479351.1">
    <property type="nucleotide sequence ID" value="NZ_LN829118.1"/>
</dbReference>
<dbReference type="Gene3D" id="1.20.120.530">
    <property type="entry name" value="GntR ligand-binding domain-like"/>
    <property type="match status" value="1"/>
</dbReference>
<dbReference type="EMBL" id="LN829119">
    <property type="protein sequence ID" value="CPR22238.1"/>
    <property type="molecule type" value="Genomic_DNA"/>
</dbReference>
<dbReference type="GO" id="GO:0003677">
    <property type="term" value="F:DNA binding"/>
    <property type="evidence" value="ECO:0007669"/>
    <property type="project" value="UniProtKB-KW"/>
</dbReference>
<proteinExistence type="predicted"/>
<dbReference type="Proteomes" id="UP000033187">
    <property type="component" value="Chromosome 1"/>
</dbReference>
<evidence type="ECO:0000259" key="4">
    <source>
        <dbReference type="PROSITE" id="PS50949"/>
    </source>
</evidence>
<dbReference type="PANTHER" id="PTHR43537">
    <property type="entry name" value="TRANSCRIPTIONAL REGULATOR, GNTR FAMILY"/>
    <property type="match status" value="1"/>
</dbReference>
<feature type="domain" description="HTH gntR-type" evidence="4">
    <location>
        <begin position="12"/>
        <end position="79"/>
    </location>
</feature>
<dbReference type="KEGG" id="fiy:BN1229_v1_3671"/>
<dbReference type="InterPro" id="IPR011711">
    <property type="entry name" value="GntR_C"/>
</dbReference>
<dbReference type="InterPro" id="IPR036388">
    <property type="entry name" value="WH-like_DNA-bd_sf"/>
</dbReference>
<keyword evidence="6" id="KW-1185">Reference proteome</keyword>
<dbReference type="PROSITE" id="PS50949">
    <property type="entry name" value="HTH_GNTR"/>
    <property type="match status" value="1"/>
</dbReference>
<dbReference type="Pfam" id="PF07729">
    <property type="entry name" value="FCD"/>
    <property type="match status" value="1"/>
</dbReference>
<dbReference type="InterPro" id="IPR000524">
    <property type="entry name" value="Tscrpt_reg_HTH_GntR"/>
</dbReference>
<dbReference type="PANTHER" id="PTHR43537:SF50">
    <property type="entry name" value="TRANSCRIPTIONAL REGULATORY PROTEIN"/>
    <property type="match status" value="1"/>
</dbReference>
<dbReference type="OrthoDB" id="8114900at2"/>
<keyword evidence="3" id="KW-0804">Transcription</keyword>
<evidence type="ECO:0000313" key="5">
    <source>
        <dbReference type="EMBL" id="CPR22238.1"/>
    </source>
</evidence>
<gene>
    <name evidence="5" type="ORF">YBN1229_v1_3671</name>
</gene>
<dbReference type="InterPro" id="IPR008920">
    <property type="entry name" value="TF_FadR/GntR_C"/>
</dbReference>
<keyword evidence="1" id="KW-0805">Transcription regulation</keyword>
<reference evidence="6" key="1">
    <citation type="submission" date="2015-02" db="EMBL/GenBank/DDBJ databases">
        <authorList>
            <person name="Chooi Y.-H."/>
        </authorList>
    </citation>
    <scope>NUCLEOTIDE SEQUENCE [LARGE SCALE GENOMIC DNA]</scope>
    <source>
        <strain evidence="6">strain Y</strain>
    </source>
</reference>
<name>A0A0D6JJT9_9HYPH</name>
<evidence type="ECO:0000256" key="1">
    <source>
        <dbReference type="ARBA" id="ARBA00023015"/>
    </source>
</evidence>